<evidence type="ECO:0000256" key="8">
    <source>
        <dbReference type="ARBA" id="ARBA00022692"/>
    </source>
</evidence>
<keyword evidence="8 15" id="KW-0812">Transmembrane</keyword>
<evidence type="ECO:0000256" key="11">
    <source>
        <dbReference type="ARBA" id="ARBA00022840"/>
    </source>
</evidence>
<dbReference type="CDD" id="cd06225">
    <property type="entry name" value="HAMP"/>
    <property type="match status" value="1"/>
</dbReference>
<dbReference type="GO" id="GO:0005524">
    <property type="term" value="F:ATP binding"/>
    <property type="evidence" value="ECO:0007669"/>
    <property type="project" value="UniProtKB-KW"/>
</dbReference>
<dbReference type="SUPFAM" id="SSF158472">
    <property type="entry name" value="HAMP domain-like"/>
    <property type="match status" value="1"/>
</dbReference>
<accession>A4G6C1</accession>
<dbReference type="InterPro" id="IPR003661">
    <property type="entry name" value="HisK_dim/P_dom"/>
</dbReference>
<dbReference type="AlphaFoldDB" id="A4G6C1"/>
<dbReference type="InterPro" id="IPR038421">
    <property type="entry name" value="RisS_PPD_sf"/>
</dbReference>
<evidence type="ECO:0000256" key="9">
    <source>
        <dbReference type="ARBA" id="ARBA00022741"/>
    </source>
</evidence>
<keyword evidence="9" id="KW-0547">Nucleotide-binding</keyword>
<dbReference type="PRINTS" id="PR00344">
    <property type="entry name" value="BCTRLSENSOR"/>
</dbReference>
<dbReference type="PROSITE" id="PS50109">
    <property type="entry name" value="HIS_KIN"/>
    <property type="match status" value="1"/>
</dbReference>
<dbReference type="InterPro" id="IPR036890">
    <property type="entry name" value="HATPase_C_sf"/>
</dbReference>
<dbReference type="STRING" id="204773.HEAR1908"/>
<evidence type="ECO:0000256" key="13">
    <source>
        <dbReference type="ARBA" id="ARBA00023012"/>
    </source>
</evidence>
<feature type="domain" description="HAMP" evidence="17">
    <location>
        <begin position="181"/>
        <end position="233"/>
    </location>
</feature>
<comment type="catalytic activity">
    <reaction evidence="1">
        <text>ATP + protein L-histidine = ADP + protein N-phospho-L-histidine.</text>
        <dbReference type="EC" id="2.7.13.3"/>
    </reaction>
</comment>
<keyword evidence="10" id="KW-0418">Kinase</keyword>
<dbReference type="Gene3D" id="3.30.565.10">
    <property type="entry name" value="Histidine kinase-like ATPase, C-terminal domain"/>
    <property type="match status" value="1"/>
</dbReference>
<dbReference type="Proteomes" id="UP000006697">
    <property type="component" value="Chromosome"/>
</dbReference>
<keyword evidence="12 15" id="KW-1133">Transmembrane helix</keyword>
<name>A4G6C1_HERAR</name>
<dbReference type="Gene3D" id="3.30.450.300">
    <property type="entry name" value="Sensor histidine kinase RisS, periplasmic domain"/>
    <property type="match status" value="1"/>
</dbReference>
<dbReference type="Gene3D" id="1.10.287.130">
    <property type="match status" value="1"/>
</dbReference>
<gene>
    <name evidence="18" type="primary">risS</name>
    <name evidence="18" type="ordered locus">HEAR1908</name>
</gene>
<dbReference type="Gene3D" id="1.10.8.500">
    <property type="entry name" value="HAMP domain in histidine kinase"/>
    <property type="match status" value="1"/>
</dbReference>
<dbReference type="SMART" id="SM00388">
    <property type="entry name" value="HisKA"/>
    <property type="match status" value="1"/>
</dbReference>
<dbReference type="EMBL" id="CU207211">
    <property type="protein sequence ID" value="CAL62058.1"/>
    <property type="molecule type" value="Genomic_DNA"/>
</dbReference>
<evidence type="ECO:0000256" key="15">
    <source>
        <dbReference type="SAM" id="Phobius"/>
    </source>
</evidence>
<dbReference type="PANTHER" id="PTHR44936:SF5">
    <property type="entry name" value="SENSOR HISTIDINE KINASE ENVZ"/>
    <property type="match status" value="1"/>
</dbReference>
<dbReference type="PROSITE" id="PS50885">
    <property type="entry name" value="HAMP"/>
    <property type="match status" value="1"/>
</dbReference>
<proteinExistence type="predicted"/>
<dbReference type="InterPro" id="IPR005467">
    <property type="entry name" value="His_kinase_dom"/>
</dbReference>
<dbReference type="eggNOG" id="COG2205">
    <property type="taxonomic scope" value="Bacteria"/>
</dbReference>
<dbReference type="InterPro" id="IPR003594">
    <property type="entry name" value="HATPase_dom"/>
</dbReference>
<dbReference type="EC" id="2.7.13.3" evidence="3"/>
<evidence type="ECO:0000313" key="18">
    <source>
        <dbReference type="EMBL" id="CAL62058.1"/>
    </source>
</evidence>
<dbReference type="GO" id="GO:0000155">
    <property type="term" value="F:phosphorelay sensor kinase activity"/>
    <property type="evidence" value="ECO:0007669"/>
    <property type="project" value="InterPro"/>
</dbReference>
<protein>
    <recommendedName>
        <fullName evidence="3">histidine kinase</fullName>
        <ecNumber evidence="3">2.7.13.3</ecNumber>
    </recommendedName>
</protein>
<evidence type="ECO:0000256" key="6">
    <source>
        <dbReference type="ARBA" id="ARBA00022553"/>
    </source>
</evidence>
<dbReference type="SMART" id="SM00387">
    <property type="entry name" value="HATPase_c"/>
    <property type="match status" value="1"/>
</dbReference>
<keyword evidence="7 18" id="KW-0808">Transferase</keyword>
<dbReference type="InterPro" id="IPR036097">
    <property type="entry name" value="HisK_dim/P_sf"/>
</dbReference>
<dbReference type="GO" id="GO:0005886">
    <property type="term" value="C:plasma membrane"/>
    <property type="evidence" value="ECO:0007669"/>
    <property type="project" value="UniProtKB-SubCell"/>
</dbReference>
<evidence type="ECO:0000313" key="19">
    <source>
        <dbReference type="Proteomes" id="UP000006697"/>
    </source>
</evidence>
<evidence type="ECO:0000256" key="3">
    <source>
        <dbReference type="ARBA" id="ARBA00012438"/>
    </source>
</evidence>
<feature type="domain" description="Histidine kinase" evidence="16">
    <location>
        <begin position="241"/>
        <end position="447"/>
    </location>
</feature>
<evidence type="ECO:0000256" key="10">
    <source>
        <dbReference type="ARBA" id="ARBA00022777"/>
    </source>
</evidence>
<keyword evidence="6" id="KW-0597">Phosphoprotein</keyword>
<keyword evidence="14 15" id="KW-0472">Membrane</keyword>
<dbReference type="Pfam" id="PF02518">
    <property type="entry name" value="HATPase_c"/>
    <property type="match status" value="1"/>
</dbReference>
<evidence type="ECO:0000256" key="14">
    <source>
        <dbReference type="ARBA" id="ARBA00023136"/>
    </source>
</evidence>
<dbReference type="OrthoDB" id="9804645at2"/>
<keyword evidence="11" id="KW-0067">ATP-binding</keyword>
<dbReference type="InterPro" id="IPR050980">
    <property type="entry name" value="2C_sensor_his_kinase"/>
</dbReference>
<dbReference type="SUPFAM" id="SSF47384">
    <property type="entry name" value="Homodimeric domain of signal transducing histidine kinase"/>
    <property type="match status" value="1"/>
</dbReference>
<dbReference type="PANTHER" id="PTHR44936">
    <property type="entry name" value="SENSOR PROTEIN CREC"/>
    <property type="match status" value="1"/>
</dbReference>
<reference evidence="18 19" key="1">
    <citation type="journal article" date="2007" name="PLoS Genet.">
        <title>A tale of two oxidation states: bacterial colonization of arsenic-rich environments.</title>
        <authorList>
            <person name="Muller D."/>
            <person name="Medigue C."/>
            <person name="Koechler S."/>
            <person name="Barbe V."/>
            <person name="Barakat M."/>
            <person name="Talla E."/>
            <person name="Bonnefoy V."/>
            <person name="Krin E."/>
            <person name="Arsene-Ploetze F."/>
            <person name="Carapito C."/>
            <person name="Chandler M."/>
            <person name="Cournoyer B."/>
            <person name="Cruveiller S."/>
            <person name="Dossat C."/>
            <person name="Duval S."/>
            <person name="Heymann M."/>
            <person name="Leize E."/>
            <person name="Lieutaud A."/>
            <person name="Lievremont D."/>
            <person name="Makita Y."/>
            <person name="Mangenot S."/>
            <person name="Nitschke W."/>
            <person name="Ortet P."/>
            <person name="Perdrial N."/>
            <person name="Schoepp B."/>
            <person name="Siguier N."/>
            <person name="Simeonova D.D."/>
            <person name="Rouy Z."/>
            <person name="Segurens B."/>
            <person name="Turlin E."/>
            <person name="Vallenet D."/>
            <person name="Van Dorsselaer A."/>
            <person name="Weiss S."/>
            <person name="Weissenbach J."/>
            <person name="Lett M.C."/>
            <person name="Danchin A."/>
            <person name="Bertin P.N."/>
        </authorList>
    </citation>
    <scope>NUCLEOTIDE SEQUENCE [LARGE SCALE GENOMIC DNA]</scope>
    <source>
        <strain evidence="19">ULPAs1</strain>
    </source>
</reference>
<evidence type="ECO:0000256" key="2">
    <source>
        <dbReference type="ARBA" id="ARBA00004429"/>
    </source>
</evidence>
<keyword evidence="13" id="KW-0902">Two-component regulatory system</keyword>
<dbReference type="SUPFAM" id="SSF55874">
    <property type="entry name" value="ATPase domain of HSP90 chaperone/DNA topoisomerase II/histidine kinase"/>
    <property type="match status" value="1"/>
</dbReference>
<dbReference type="InterPro" id="IPR003660">
    <property type="entry name" value="HAMP_dom"/>
</dbReference>
<dbReference type="CDD" id="cd00082">
    <property type="entry name" value="HisKA"/>
    <property type="match status" value="1"/>
</dbReference>
<dbReference type="Pfam" id="PF00512">
    <property type="entry name" value="HisKA"/>
    <property type="match status" value="1"/>
</dbReference>
<dbReference type="InterPro" id="IPR004358">
    <property type="entry name" value="Sig_transdc_His_kin-like_C"/>
</dbReference>
<feature type="transmembrane region" description="Helical" evidence="15">
    <location>
        <begin position="161"/>
        <end position="183"/>
    </location>
</feature>
<dbReference type="Pfam" id="PF16524">
    <property type="entry name" value="RisS_PPD"/>
    <property type="match status" value="1"/>
</dbReference>
<comment type="subcellular location">
    <subcellularLocation>
        <location evidence="2">Cell inner membrane</location>
        <topology evidence="2">Multi-pass membrane protein</topology>
    </subcellularLocation>
</comment>
<dbReference type="Pfam" id="PF00672">
    <property type="entry name" value="HAMP"/>
    <property type="match status" value="1"/>
</dbReference>
<evidence type="ECO:0000256" key="4">
    <source>
        <dbReference type="ARBA" id="ARBA00022475"/>
    </source>
</evidence>
<dbReference type="HOGENOM" id="CLU_000445_89_27_4"/>
<keyword evidence="4" id="KW-1003">Cell membrane</keyword>
<dbReference type="KEGG" id="har:HEAR1908"/>
<keyword evidence="19" id="KW-1185">Reference proteome</keyword>
<evidence type="ECO:0000256" key="5">
    <source>
        <dbReference type="ARBA" id="ARBA00022519"/>
    </source>
</evidence>
<sequence length="455" mass="50175">MPISSHHLNWIRSGLFWRTFFLLAFLIAASMAAWIASYRAVEETPRANQIAAQVISVVTITRAALTHSAPDLRRELLFDLSSNEGIRVYPLEDTDRVEPPIENSVVRSIQESVRAALGKDTRFARTVNDVAGFWVSFTIADDEYWLMLDRSRVEASFGVQWIGWGAATLLLSLLGALMISGLINQPLARLTAATRAIANGQWPAPLPESGPTEIREANHSFNQMVDDLNRVESDRAVVLAGISHDLRTPLARMQLEVEMAGLPDDARKGMQSDLEQMDAIIGQFLDYAKPVDSSHFKSVDLTALLSEAAHEAARLPDVQVHPFMEDKVTVLGNAIDIKRVVNNLVENARRYGKATDAHHVDIDICCRIEGDKVMLEIADHGAGVPAEEIARLLRPFTRMDSARGQANGAGLGLAIVDRIVKRHGGKLHLFNRDGGGLTVQIVLANPRKRHSPFTI</sequence>
<keyword evidence="5" id="KW-0997">Cell inner membrane</keyword>
<organism evidence="18 19">
    <name type="scientific">Herminiimonas arsenicoxydans</name>
    <dbReference type="NCBI Taxonomy" id="204773"/>
    <lineage>
        <taxon>Bacteria</taxon>
        <taxon>Pseudomonadati</taxon>
        <taxon>Pseudomonadota</taxon>
        <taxon>Betaproteobacteria</taxon>
        <taxon>Burkholderiales</taxon>
        <taxon>Oxalobacteraceae</taxon>
        <taxon>Herminiimonas</taxon>
    </lineage>
</organism>
<evidence type="ECO:0000259" key="16">
    <source>
        <dbReference type="PROSITE" id="PS50109"/>
    </source>
</evidence>
<evidence type="ECO:0000256" key="7">
    <source>
        <dbReference type="ARBA" id="ARBA00022679"/>
    </source>
</evidence>
<evidence type="ECO:0000259" key="17">
    <source>
        <dbReference type="PROSITE" id="PS50885"/>
    </source>
</evidence>
<evidence type="ECO:0000256" key="1">
    <source>
        <dbReference type="ARBA" id="ARBA00000085"/>
    </source>
</evidence>
<dbReference type="InterPro" id="IPR032408">
    <property type="entry name" value="RisS_PPD"/>
</dbReference>
<evidence type="ECO:0000256" key="12">
    <source>
        <dbReference type="ARBA" id="ARBA00022989"/>
    </source>
</evidence>
<feature type="transmembrane region" description="Helical" evidence="15">
    <location>
        <begin position="15"/>
        <end position="36"/>
    </location>
</feature>
<dbReference type="SMART" id="SM00304">
    <property type="entry name" value="HAMP"/>
    <property type="match status" value="1"/>
</dbReference>